<dbReference type="RefSeq" id="WP_243989721.1">
    <property type="nucleotide sequence ID" value="NZ_JALHLE010000001.1"/>
</dbReference>
<organism evidence="2 3">
    <name type="scientific">Novosphingobium album</name>
    <name type="common">ex Hu et al. 2023</name>
    <dbReference type="NCBI Taxonomy" id="2930093"/>
    <lineage>
        <taxon>Bacteria</taxon>
        <taxon>Pseudomonadati</taxon>
        <taxon>Pseudomonadota</taxon>
        <taxon>Alphaproteobacteria</taxon>
        <taxon>Sphingomonadales</taxon>
        <taxon>Sphingomonadaceae</taxon>
        <taxon>Novosphingobium</taxon>
    </lineage>
</organism>
<evidence type="ECO:0000313" key="2">
    <source>
        <dbReference type="EMBL" id="MCJ2177029.1"/>
    </source>
</evidence>
<keyword evidence="1" id="KW-0812">Transmembrane</keyword>
<reference evidence="2" key="1">
    <citation type="submission" date="2022-03" db="EMBL/GenBank/DDBJ databases">
        <title>Identification of a novel bacterium isolated from mangrove sediments.</title>
        <authorList>
            <person name="Pan X."/>
        </authorList>
    </citation>
    <scope>NUCLEOTIDE SEQUENCE</scope>
    <source>
        <strain evidence="2">B2580</strain>
    </source>
</reference>
<evidence type="ECO:0000313" key="3">
    <source>
        <dbReference type="Proteomes" id="UP001162880"/>
    </source>
</evidence>
<accession>A0ABT0AWV5</accession>
<comment type="caution">
    <text evidence="2">The sequence shown here is derived from an EMBL/GenBank/DDBJ whole genome shotgun (WGS) entry which is preliminary data.</text>
</comment>
<sequence length="131" mass="13934">MAEPVRITVSIDPLAAGDRGLMTTMAPYLGLLAVALFCAMAAWISAIVLCRFGRLRRTRIVALSAAISVCLPMLPIVLIAGSYSGEDASYVVAGLLPAAGILVVIALFVSAPVAWFASRRLAEKIDRRIFE</sequence>
<protein>
    <submittedName>
        <fullName evidence="2">Uncharacterized protein</fullName>
    </submittedName>
</protein>
<feature type="transmembrane region" description="Helical" evidence="1">
    <location>
        <begin position="95"/>
        <end position="118"/>
    </location>
</feature>
<proteinExistence type="predicted"/>
<gene>
    <name evidence="2" type="ORF">MTR64_00480</name>
</gene>
<dbReference type="EMBL" id="JALHLE010000001">
    <property type="protein sequence ID" value="MCJ2177029.1"/>
    <property type="molecule type" value="Genomic_DNA"/>
</dbReference>
<keyword evidence="1" id="KW-1133">Transmembrane helix</keyword>
<name>A0ABT0AWV5_9SPHN</name>
<dbReference type="Proteomes" id="UP001162880">
    <property type="component" value="Unassembled WGS sequence"/>
</dbReference>
<feature type="transmembrane region" description="Helical" evidence="1">
    <location>
        <begin position="61"/>
        <end position="83"/>
    </location>
</feature>
<feature type="transmembrane region" description="Helical" evidence="1">
    <location>
        <begin position="28"/>
        <end position="49"/>
    </location>
</feature>
<keyword evidence="3" id="KW-1185">Reference proteome</keyword>
<keyword evidence="1" id="KW-0472">Membrane</keyword>
<evidence type="ECO:0000256" key="1">
    <source>
        <dbReference type="SAM" id="Phobius"/>
    </source>
</evidence>